<organism evidence="3">
    <name type="scientific">hydrothermal vent metagenome</name>
    <dbReference type="NCBI Taxonomy" id="652676"/>
    <lineage>
        <taxon>unclassified sequences</taxon>
        <taxon>metagenomes</taxon>
        <taxon>ecological metagenomes</taxon>
    </lineage>
</organism>
<evidence type="ECO:0000313" key="3">
    <source>
        <dbReference type="EMBL" id="VAX26610.1"/>
    </source>
</evidence>
<dbReference type="AlphaFoldDB" id="A0A3B1CVC6"/>
<feature type="region of interest" description="Disordered" evidence="1">
    <location>
        <begin position="137"/>
        <end position="174"/>
    </location>
</feature>
<accession>A0A3B1CVC6</accession>
<proteinExistence type="predicted"/>
<dbReference type="InterPro" id="IPR000572">
    <property type="entry name" value="OxRdtase_Mopterin-bd_dom"/>
</dbReference>
<dbReference type="EMBL" id="UOGF01000016">
    <property type="protein sequence ID" value="VAX26610.1"/>
    <property type="molecule type" value="Genomic_DNA"/>
</dbReference>
<protein>
    <recommendedName>
        <fullName evidence="2">Oxidoreductase molybdopterin-binding domain-containing protein</fullName>
    </recommendedName>
</protein>
<dbReference type="SUPFAM" id="SSF56524">
    <property type="entry name" value="Oxidoreductase molybdopterin-binding domain"/>
    <property type="match status" value="1"/>
</dbReference>
<sequence length="174" mass="18675">MAGESDFTLEVDGSVQKSIKWGYESLASIPAEYQIEDVSQHVAGMAGSGVQVKALLNAAIPHPGSDHVTFHSQDGKFAASVGLEEILDRAILIYKRDGGPLPESKGGPVRLAIPQGDDECSNVKSVIRIEVTAGKGKDTTYDPFHDIPEIHGHSHEGHDHNHSHEDGHSHGHSH</sequence>
<dbReference type="Gene3D" id="3.90.420.10">
    <property type="entry name" value="Oxidoreductase, molybdopterin-binding domain"/>
    <property type="match status" value="1"/>
</dbReference>
<feature type="domain" description="Oxidoreductase molybdopterin-binding" evidence="2">
    <location>
        <begin position="5"/>
        <end position="134"/>
    </location>
</feature>
<evidence type="ECO:0000256" key="1">
    <source>
        <dbReference type="SAM" id="MobiDB-lite"/>
    </source>
</evidence>
<evidence type="ECO:0000259" key="2">
    <source>
        <dbReference type="Pfam" id="PF00174"/>
    </source>
</evidence>
<dbReference type="Pfam" id="PF00174">
    <property type="entry name" value="Oxidored_molyb"/>
    <property type="match status" value="1"/>
</dbReference>
<gene>
    <name evidence="3" type="ORF">MNBD_NITROSPIRAE01-940</name>
</gene>
<name>A0A3B1CVC6_9ZZZZ</name>
<dbReference type="InterPro" id="IPR036374">
    <property type="entry name" value="OxRdtase_Mopterin-bd_sf"/>
</dbReference>
<reference evidence="3" key="1">
    <citation type="submission" date="2018-06" db="EMBL/GenBank/DDBJ databases">
        <authorList>
            <person name="Zhirakovskaya E."/>
        </authorList>
    </citation>
    <scope>NUCLEOTIDE SEQUENCE</scope>
</reference>